<dbReference type="FunFam" id="3.40.309.10:FF:000009">
    <property type="entry name" value="Aldehyde dehydrogenase A"/>
    <property type="match status" value="1"/>
</dbReference>
<gene>
    <name evidence="7" type="ORF">BDV95DRAFT_566906</name>
</gene>
<dbReference type="EC" id="1.2.1.3" evidence="3"/>
<sequence>MATNGTSRIDFTVFNNVINGKLTSTSTTRNGINPATGEKNPDVPVSTDEDLDRAVTAAKAAQQPWARLSWEERAAKLRAYADLVSTYREELVNLVISEQGKAYSLAQDEFERVLKNLYLPLQLSIPDKWTKGTEDFHAVVRYLPIGVACALVPWNYPMMVLVGKLVPALLAGNVLIAKPSPDTPYCGLKLIELGMQIFPPGVLQCLSGDHDLGPKFTAHPGIDKVSFTGSVRTGKLVMASCAKTLKRVVLEVGGNDAAIICEDVDIDAVVLTIAQVGFLNSGQVCMILKRVYVHAAIYDRFASALVQFTKGLKVGPATDHENFIGPLQNRTQYDKVMKYVKQIESEKQRVLLGGSAAESEQGYYITPTIIDNPPDSTSITQDEQFGPILPLLRWEGSDDDVVARANSNPMGLGGSVWSRDVGRAERMARQLEAGTVWVNTHLEVSPLVPFGGHKSSGLGAEWGVNGLKSWCNSQTLWLPRGADKGSNAEKSGELLQAQDKYNVGFF</sequence>
<keyword evidence="2" id="KW-0560">Oxidoreductase</keyword>
<dbReference type="Proteomes" id="UP000481861">
    <property type="component" value="Unassembled WGS sequence"/>
</dbReference>
<comment type="catalytic activity">
    <reaction evidence="4">
        <text>an aldehyde + NAD(+) + H2O = a carboxylate + NADH + 2 H(+)</text>
        <dbReference type="Rhea" id="RHEA:16185"/>
        <dbReference type="ChEBI" id="CHEBI:15377"/>
        <dbReference type="ChEBI" id="CHEBI:15378"/>
        <dbReference type="ChEBI" id="CHEBI:17478"/>
        <dbReference type="ChEBI" id="CHEBI:29067"/>
        <dbReference type="ChEBI" id="CHEBI:57540"/>
        <dbReference type="ChEBI" id="CHEBI:57945"/>
        <dbReference type="EC" id="1.2.1.3"/>
    </reaction>
</comment>
<dbReference type="Pfam" id="PF00171">
    <property type="entry name" value="Aldedh"/>
    <property type="match status" value="1"/>
</dbReference>
<protein>
    <recommendedName>
        <fullName evidence="3">aldehyde dehydrogenase (NAD(+))</fullName>
        <ecNumber evidence="3">1.2.1.3</ecNumber>
    </recommendedName>
</protein>
<dbReference type="InterPro" id="IPR016161">
    <property type="entry name" value="Ald_DH/histidinol_DH"/>
</dbReference>
<dbReference type="SUPFAM" id="SSF53720">
    <property type="entry name" value="ALDH-like"/>
    <property type="match status" value="1"/>
</dbReference>
<comment type="caution">
    <text evidence="7">The sequence shown here is derived from an EMBL/GenBank/DDBJ whole genome shotgun (WGS) entry which is preliminary data.</text>
</comment>
<evidence type="ECO:0000256" key="4">
    <source>
        <dbReference type="ARBA" id="ARBA00049194"/>
    </source>
</evidence>
<evidence type="ECO:0000313" key="7">
    <source>
        <dbReference type="EMBL" id="KAF2873401.1"/>
    </source>
</evidence>
<accession>A0A7C8MCC3</accession>
<dbReference type="GO" id="GO:0004029">
    <property type="term" value="F:aldehyde dehydrogenase (NAD+) activity"/>
    <property type="evidence" value="ECO:0007669"/>
    <property type="project" value="UniProtKB-EC"/>
</dbReference>
<dbReference type="EMBL" id="JAADJZ010000007">
    <property type="protein sequence ID" value="KAF2873401.1"/>
    <property type="molecule type" value="Genomic_DNA"/>
</dbReference>
<proteinExistence type="inferred from homology"/>
<evidence type="ECO:0000259" key="6">
    <source>
        <dbReference type="Pfam" id="PF00171"/>
    </source>
</evidence>
<dbReference type="OrthoDB" id="310895at2759"/>
<evidence type="ECO:0000313" key="8">
    <source>
        <dbReference type="Proteomes" id="UP000481861"/>
    </source>
</evidence>
<dbReference type="PANTHER" id="PTHR11699">
    <property type="entry name" value="ALDEHYDE DEHYDROGENASE-RELATED"/>
    <property type="match status" value="1"/>
</dbReference>
<keyword evidence="8" id="KW-1185">Reference proteome</keyword>
<evidence type="ECO:0000256" key="2">
    <source>
        <dbReference type="ARBA" id="ARBA00023002"/>
    </source>
</evidence>
<feature type="domain" description="Aldehyde dehydrogenase" evidence="6">
    <location>
        <begin position="26"/>
        <end position="475"/>
    </location>
</feature>
<organism evidence="7 8">
    <name type="scientific">Massariosphaeria phaeospora</name>
    <dbReference type="NCBI Taxonomy" id="100035"/>
    <lineage>
        <taxon>Eukaryota</taxon>
        <taxon>Fungi</taxon>
        <taxon>Dikarya</taxon>
        <taxon>Ascomycota</taxon>
        <taxon>Pezizomycotina</taxon>
        <taxon>Dothideomycetes</taxon>
        <taxon>Pleosporomycetidae</taxon>
        <taxon>Pleosporales</taxon>
        <taxon>Pleosporales incertae sedis</taxon>
        <taxon>Massariosphaeria</taxon>
    </lineage>
</organism>
<evidence type="ECO:0000256" key="5">
    <source>
        <dbReference type="SAM" id="MobiDB-lite"/>
    </source>
</evidence>
<dbReference type="Gene3D" id="3.40.309.10">
    <property type="entry name" value="Aldehyde Dehydrogenase, Chain A, domain 2"/>
    <property type="match status" value="1"/>
</dbReference>
<dbReference type="AlphaFoldDB" id="A0A7C8MCC3"/>
<dbReference type="InterPro" id="IPR016163">
    <property type="entry name" value="Ald_DH_C"/>
</dbReference>
<evidence type="ECO:0000256" key="1">
    <source>
        <dbReference type="ARBA" id="ARBA00009986"/>
    </source>
</evidence>
<reference evidence="7 8" key="1">
    <citation type="submission" date="2020-01" db="EMBL/GenBank/DDBJ databases">
        <authorList>
            <consortium name="DOE Joint Genome Institute"/>
            <person name="Haridas S."/>
            <person name="Albert R."/>
            <person name="Binder M."/>
            <person name="Bloem J."/>
            <person name="Labutti K."/>
            <person name="Salamov A."/>
            <person name="Andreopoulos B."/>
            <person name="Baker S.E."/>
            <person name="Barry K."/>
            <person name="Bills G."/>
            <person name="Bluhm B.H."/>
            <person name="Cannon C."/>
            <person name="Castanera R."/>
            <person name="Culley D.E."/>
            <person name="Daum C."/>
            <person name="Ezra D."/>
            <person name="Gonzalez J.B."/>
            <person name="Henrissat B."/>
            <person name="Kuo A."/>
            <person name="Liang C."/>
            <person name="Lipzen A."/>
            <person name="Lutzoni F."/>
            <person name="Magnuson J."/>
            <person name="Mondo S."/>
            <person name="Nolan M."/>
            <person name="Ohm R."/>
            <person name="Pangilinan J."/>
            <person name="Park H.-J.H."/>
            <person name="Ramirez L."/>
            <person name="Alfaro M."/>
            <person name="Sun H."/>
            <person name="Tritt A."/>
            <person name="Yoshinaga Y."/>
            <person name="Zwiers L.-H.L."/>
            <person name="Turgeon B.G."/>
            <person name="Goodwin S.B."/>
            <person name="Spatafora J.W."/>
            <person name="Crous P.W."/>
            <person name="Grigoriev I.V."/>
        </authorList>
    </citation>
    <scope>NUCLEOTIDE SEQUENCE [LARGE SCALE GENOMIC DNA]</scope>
    <source>
        <strain evidence="7 8">CBS 611.86</strain>
    </source>
</reference>
<dbReference type="InterPro" id="IPR015590">
    <property type="entry name" value="Aldehyde_DH_dom"/>
</dbReference>
<name>A0A7C8MCC3_9PLEO</name>
<dbReference type="InterPro" id="IPR044086">
    <property type="entry name" value="LUC3-like"/>
</dbReference>
<dbReference type="InterPro" id="IPR016162">
    <property type="entry name" value="Ald_DH_N"/>
</dbReference>
<evidence type="ECO:0000256" key="3">
    <source>
        <dbReference type="ARBA" id="ARBA00024226"/>
    </source>
</evidence>
<feature type="region of interest" description="Disordered" evidence="5">
    <location>
        <begin position="25"/>
        <end position="47"/>
    </location>
</feature>
<comment type="similarity">
    <text evidence="1">Belongs to the aldehyde dehydrogenase family.</text>
</comment>
<dbReference type="FunFam" id="3.40.605.10:FF:000007">
    <property type="entry name" value="NAD/NADP-dependent betaine aldehyde dehydrogenase"/>
    <property type="match status" value="1"/>
</dbReference>
<dbReference type="CDD" id="cd07106">
    <property type="entry name" value="ALDH_AldA-AAD23400"/>
    <property type="match status" value="1"/>
</dbReference>
<dbReference type="Gene3D" id="3.40.605.10">
    <property type="entry name" value="Aldehyde Dehydrogenase, Chain A, domain 1"/>
    <property type="match status" value="1"/>
</dbReference>